<dbReference type="InterPro" id="IPR050077">
    <property type="entry name" value="LexA_repressor"/>
</dbReference>
<comment type="caution">
    <text evidence="9">The sequence shown here is derived from an EMBL/GenBank/DDBJ whole genome shotgun (WGS) entry which is preliminary data.</text>
</comment>
<evidence type="ECO:0000256" key="3">
    <source>
        <dbReference type="ARBA" id="ARBA00022801"/>
    </source>
</evidence>
<dbReference type="RefSeq" id="WP_119516162.1">
    <property type="nucleotide sequence ID" value="NZ_NQYH01000005.1"/>
</dbReference>
<sequence length="142" mass="15818">MNEPTPLLLSSRLVQFSAGTLQCGFPSPAEDHVEQPLDLSTLLVRQPDATFFMRVRGPSMRDAGIDDGDLVVIDRSVQPRHGHIVVAVVDGEFTIKRLHKKKQVVRLEAANPTFSHIELKDGQELTIWGVVTWTLKNHSRSA</sequence>
<evidence type="ECO:0000256" key="1">
    <source>
        <dbReference type="ARBA" id="ARBA00007484"/>
    </source>
</evidence>
<dbReference type="CDD" id="cd06529">
    <property type="entry name" value="S24_LexA-like"/>
    <property type="match status" value="1"/>
</dbReference>
<keyword evidence="4 7" id="KW-0068">Autocatalytic cleavage</keyword>
<dbReference type="SUPFAM" id="SSF51306">
    <property type="entry name" value="LexA/Signal peptidase"/>
    <property type="match status" value="1"/>
</dbReference>
<keyword evidence="3 7" id="KW-0378">Hydrolase</keyword>
<gene>
    <name evidence="9" type="ORF">CJP73_08105</name>
</gene>
<keyword evidence="5" id="KW-0234">DNA repair</keyword>
<dbReference type="GO" id="GO:0003677">
    <property type="term" value="F:DNA binding"/>
    <property type="evidence" value="ECO:0007669"/>
    <property type="project" value="InterPro"/>
</dbReference>
<dbReference type="Proteomes" id="UP000266206">
    <property type="component" value="Unassembled WGS sequence"/>
</dbReference>
<dbReference type="Gene3D" id="2.10.109.10">
    <property type="entry name" value="Umud Fragment, subunit A"/>
    <property type="match status" value="1"/>
</dbReference>
<evidence type="ECO:0000256" key="6">
    <source>
        <dbReference type="ARBA" id="ARBA00023236"/>
    </source>
</evidence>
<evidence type="ECO:0000256" key="7">
    <source>
        <dbReference type="RuleBase" id="RU003991"/>
    </source>
</evidence>
<comment type="similarity">
    <text evidence="1 7">Belongs to the peptidase S24 family.</text>
</comment>
<evidence type="ECO:0000256" key="5">
    <source>
        <dbReference type="ARBA" id="ARBA00023204"/>
    </source>
</evidence>
<dbReference type="OrthoDB" id="9802364at2"/>
<reference evidence="9 10" key="1">
    <citation type="submission" date="2017-08" db="EMBL/GenBank/DDBJ databases">
        <title>Pusillimonas indicus sp. nov., a member of the family Alcaligenaceae isolated from surface seawater.</title>
        <authorList>
            <person name="Li J."/>
        </authorList>
    </citation>
    <scope>NUCLEOTIDE SEQUENCE [LARGE SCALE GENOMIC DNA]</scope>
    <source>
        <strain evidence="9 10">L52-1-41</strain>
    </source>
</reference>
<dbReference type="PANTHER" id="PTHR33516:SF2">
    <property type="entry name" value="LEXA REPRESSOR-RELATED"/>
    <property type="match status" value="1"/>
</dbReference>
<proteinExistence type="inferred from homology"/>
<feature type="domain" description="Peptidase S24/S26A/S26B/S26C" evidence="8">
    <location>
        <begin position="19"/>
        <end position="131"/>
    </location>
</feature>
<keyword evidence="2" id="KW-0227">DNA damage</keyword>
<name>A0A3A1YSI0_9BURK</name>
<dbReference type="GO" id="GO:0009432">
    <property type="term" value="P:SOS response"/>
    <property type="evidence" value="ECO:0007669"/>
    <property type="project" value="UniProtKB-KW"/>
</dbReference>
<evidence type="ECO:0000256" key="4">
    <source>
        <dbReference type="ARBA" id="ARBA00022813"/>
    </source>
</evidence>
<dbReference type="GO" id="GO:0006355">
    <property type="term" value="P:regulation of DNA-templated transcription"/>
    <property type="evidence" value="ECO:0007669"/>
    <property type="project" value="InterPro"/>
</dbReference>
<accession>A0A3A1YSI0</accession>
<evidence type="ECO:0000313" key="10">
    <source>
        <dbReference type="Proteomes" id="UP000266206"/>
    </source>
</evidence>
<dbReference type="InterPro" id="IPR036286">
    <property type="entry name" value="LexA/Signal_pep-like_sf"/>
</dbReference>
<organism evidence="9 10">
    <name type="scientific">Neopusillimonas maritima</name>
    <dbReference type="NCBI Taxonomy" id="2026239"/>
    <lineage>
        <taxon>Bacteria</taxon>
        <taxon>Pseudomonadati</taxon>
        <taxon>Pseudomonadota</taxon>
        <taxon>Betaproteobacteria</taxon>
        <taxon>Burkholderiales</taxon>
        <taxon>Alcaligenaceae</taxon>
        <taxon>Neopusillimonas</taxon>
    </lineage>
</organism>
<evidence type="ECO:0000259" key="8">
    <source>
        <dbReference type="Pfam" id="PF00717"/>
    </source>
</evidence>
<protein>
    <submittedName>
        <fullName evidence="9">Peptidase</fullName>
    </submittedName>
</protein>
<dbReference type="InterPro" id="IPR006197">
    <property type="entry name" value="Peptidase_S24_LexA"/>
</dbReference>
<dbReference type="InterPro" id="IPR015927">
    <property type="entry name" value="Peptidase_S24_S26A/B/C"/>
</dbReference>
<dbReference type="InterPro" id="IPR039418">
    <property type="entry name" value="LexA-like"/>
</dbReference>
<dbReference type="GO" id="GO:0006281">
    <property type="term" value="P:DNA repair"/>
    <property type="evidence" value="ECO:0007669"/>
    <property type="project" value="UniProtKB-KW"/>
</dbReference>
<dbReference type="PRINTS" id="PR00726">
    <property type="entry name" value="LEXASERPTASE"/>
</dbReference>
<keyword evidence="6" id="KW-0742">SOS response</keyword>
<dbReference type="NCBIfam" id="NF007621">
    <property type="entry name" value="PRK10276.1"/>
    <property type="match status" value="1"/>
</dbReference>
<dbReference type="EMBL" id="NQYH01000005">
    <property type="protein sequence ID" value="RIY41172.1"/>
    <property type="molecule type" value="Genomic_DNA"/>
</dbReference>
<evidence type="ECO:0000313" key="9">
    <source>
        <dbReference type="EMBL" id="RIY41172.1"/>
    </source>
</evidence>
<dbReference type="PANTHER" id="PTHR33516">
    <property type="entry name" value="LEXA REPRESSOR"/>
    <property type="match status" value="1"/>
</dbReference>
<evidence type="ECO:0000256" key="2">
    <source>
        <dbReference type="ARBA" id="ARBA00022763"/>
    </source>
</evidence>
<dbReference type="GO" id="GO:0016787">
    <property type="term" value="F:hydrolase activity"/>
    <property type="evidence" value="ECO:0007669"/>
    <property type="project" value="UniProtKB-KW"/>
</dbReference>
<dbReference type="AlphaFoldDB" id="A0A3A1YSI0"/>
<dbReference type="Pfam" id="PF00717">
    <property type="entry name" value="Peptidase_S24"/>
    <property type="match status" value="1"/>
</dbReference>